<protein>
    <submittedName>
        <fullName evidence="2">Uncharacterized protein</fullName>
    </submittedName>
</protein>
<dbReference type="RefSeq" id="WP_146204778.1">
    <property type="nucleotide sequence ID" value="NZ_NXNG01000035.1"/>
</dbReference>
<dbReference type="Proteomes" id="UP000245488">
    <property type="component" value="Unassembled WGS sequence"/>
</dbReference>
<name>A0A317FV95_BUTFI</name>
<dbReference type="AlphaFoldDB" id="A0A317FV95"/>
<keyword evidence="3" id="KW-1185">Reference proteome</keyword>
<dbReference type="Pfam" id="PF00023">
    <property type="entry name" value="Ank"/>
    <property type="match status" value="1"/>
</dbReference>
<dbReference type="InterPro" id="IPR002110">
    <property type="entry name" value="Ankyrin_rpt"/>
</dbReference>
<dbReference type="InterPro" id="IPR036770">
    <property type="entry name" value="Ankyrin_rpt-contain_sf"/>
</dbReference>
<dbReference type="SMART" id="SM00248">
    <property type="entry name" value="ANK"/>
    <property type="match status" value="1"/>
</dbReference>
<dbReference type="SUPFAM" id="SSF48403">
    <property type="entry name" value="Ankyrin repeat"/>
    <property type="match status" value="1"/>
</dbReference>
<keyword evidence="1" id="KW-0040">ANK repeat</keyword>
<comment type="caution">
    <text evidence="2">The sequence shown here is derived from an EMBL/GenBank/DDBJ whole genome shotgun (WGS) entry which is preliminary data.</text>
</comment>
<feature type="repeat" description="ANK" evidence="1">
    <location>
        <begin position="5"/>
        <end position="37"/>
    </location>
</feature>
<gene>
    <name evidence="2" type="ORF">CPT75_02160</name>
</gene>
<organism evidence="2 3">
    <name type="scientific">Butyrivibrio fibrisolvens</name>
    <dbReference type="NCBI Taxonomy" id="831"/>
    <lineage>
        <taxon>Bacteria</taxon>
        <taxon>Bacillati</taxon>
        <taxon>Bacillota</taxon>
        <taxon>Clostridia</taxon>
        <taxon>Lachnospirales</taxon>
        <taxon>Lachnospiraceae</taxon>
        <taxon>Butyrivibrio</taxon>
    </lineage>
</organism>
<dbReference type="PROSITE" id="PS50297">
    <property type="entry name" value="ANK_REP_REGION"/>
    <property type="match status" value="1"/>
</dbReference>
<dbReference type="EMBL" id="NXNG01000035">
    <property type="protein sequence ID" value="PWT25628.1"/>
    <property type="molecule type" value="Genomic_DNA"/>
</dbReference>
<evidence type="ECO:0000313" key="2">
    <source>
        <dbReference type="EMBL" id="PWT25628.1"/>
    </source>
</evidence>
<proteinExistence type="predicted"/>
<evidence type="ECO:0000256" key="1">
    <source>
        <dbReference type="PROSITE-ProRule" id="PRU00023"/>
    </source>
</evidence>
<dbReference type="Gene3D" id="1.25.40.20">
    <property type="entry name" value="Ankyrin repeat-containing domain"/>
    <property type="match status" value="1"/>
</dbReference>
<dbReference type="PROSITE" id="PS50088">
    <property type="entry name" value="ANK_REPEAT"/>
    <property type="match status" value="1"/>
</dbReference>
<reference evidence="2 3" key="1">
    <citation type="submission" date="2017-09" db="EMBL/GenBank/DDBJ databases">
        <title>High-quality draft genome sequence of Butyrivibrio fibrisolvens INBov1, isolated from cow rumen.</title>
        <authorList>
            <person name="Rodriguez Hernaez J."/>
            <person name="Rivarola M."/>
            <person name="Paniego N."/>
            <person name="Cravero S."/>
            <person name="Ceron Cucchi M."/>
            <person name="Martinez M.C."/>
        </authorList>
    </citation>
    <scope>NUCLEOTIDE SEQUENCE [LARGE SCALE GENOMIC DNA]</scope>
    <source>
        <strain evidence="2 3">INBov1</strain>
    </source>
</reference>
<feature type="non-terminal residue" evidence="2">
    <location>
        <position position="1"/>
    </location>
</feature>
<sequence length="48" mass="5428">DQNNTGRTPLMLAVQCNNEEAVDYLINNGAHISITDYSGNNLFYYTMQ</sequence>
<accession>A0A317FV95</accession>
<evidence type="ECO:0000313" key="3">
    <source>
        <dbReference type="Proteomes" id="UP000245488"/>
    </source>
</evidence>